<dbReference type="EMBL" id="FWXY01000004">
    <property type="protein sequence ID" value="SMC55617.1"/>
    <property type="molecule type" value="Genomic_DNA"/>
</dbReference>
<organism evidence="1 2">
    <name type="scientific">Desulfocicer vacuolatum DSM 3385</name>
    <dbReference type="NCBI Taxonomy" id="1121400"/>
    <lineage>
        <taxon>Bacteria</taxon>
        <taxon>Pseudomonadati</taxon>
        <taxon>Thermodesulfobacteriota</taxon>
        <taxon>Desulfobacteria</taxon>
        <taxon>Desulfobacterales</taxon>
        <taxon>Desulfobacteraceae</taxon>
        <taxon>Desulfocicer</taxon>
    </lineage>
</organism>
<gene>
    <name evidence="1" type="ORF">SAMN02746065_104114</name>
</gene>
<keyword evidence="2" id="KW-1185">Reference proteome</keyword>
<dbReference type="STRING" id="1121400.SAMN02746065_104114"/>
<sequence length="586" mass="68629">MLFDFFKRKKKKVDDFQLELADDNRLYYETIAGRTSRDPNNREEYILFVDFGSYRTSVLCWPCSFGRDKITDTWKYVVHYENGKGTEGGFPSAFINPPSGDERDFAFVDNFDEINISNSQIVKSAKSVFASKFAAYKGNVPQFRIYIKKVLEESFKYITAPKEGRPWNGPAIPVITEIRVTVPDLFIENLRNGYRESIYSVCMEFAGHNKWKPLLPPNLRSLKKTFVNISADESGSCELYFLNLIKLMPFWDLSSEKDRLPDLKEVEFLFSQKKNSLREKKKGLTFVVCHVDIGGLTTDASILLMRSFEDPDLGITTTLKRKESFSEKKAGEYFNELYKETRLPDDQEKWWDSDIFIEKEFSRFLELLFGKQYALLQEWRRDQCLDGIYFLISGRPTKATKIREIISKFILREFNKEELLLLPEHCLFMADYYHVGKNQEGERYAKKIDNFEKLITILGNVYTLYDGYEIDFDEHRYYIALDVDTRYTNRMEILPGKQYNMEDFENYQKAAQRNNVLHLAFTRISSGENATRFLTVKKIARQTAYPTIKIADKHEFDDQAWITPSLIITNLDQNDQAFDLAWASHV</sequence>
<reference evidence="1 2" key="1">
    <citation type="submission" date="2017-04" db="EMBL/GenBank/DDBJ databases">
        <authorList>
            <person name="Afonso C.L."/>
            <person name="Miller P.J."/>
            <person name="Scott M.A."/>
            <person name="Spackman E."/>
            <person name="Goraichik I."/>
            <person name="Dimitrov K.M."/>
            <person name="Suarez D.L."/>
            <person name="Swayne D.E."/>
        </authorList>
    </citation>
    <scope>NUCLEOTIDE SEQUENCE [LARGE SCALE GENOMIC DNA]</scope>
    <source>
        <strain evidence="1 2">DSM 3385</strain>
    </source>
</reference>
<name>A0A1W2A4L6_9BACT</name>
<dbReference type="RefSeq" id="WP_084067339.1">
    <property type="nucleotide sequence ID" value="NZ_FWXY01000004.1"/>
</dbReference>
<dbReference type="OrthoDB" id="5410169at2"/>
<accession>A0A1W2A4L6</accession>
<dbReference type="Proteomes" id="UP000192418">
    <property type="component" value="Unassembled WGS sequence"/>
</dbReference>
<proteinExistence type="predicted"/>
<protein>
    <submittedName>
        <fullName evidence="1">Uncharacterized protein</fullName>
    </submittedName>
</protein>
<evidence type="ECO:0000313" key="1">
    <source>
        <dbReference type="EMBL" id="SMC55617.1"/>
    </source>
</evidence>
<evidence type="ECO:0000313" key="2">
    <source>
        <dbReference type="Proteomes" id="UP000192418"/>
    </source>
</evidence>
<dbReference type="AlphaFoldDB" id="A0A1W2A4L6"/>